<reference evidence="1 2" key="1">
    <citation type="submission" date="2023-01" db="EMBL/GenBank/DDBJ databases">
        <title>Cultivation and genomic characterization of new, ubiquitous marine nitrite-oxidizing bacteria from the Nitrospirales.</title>
        <authorList>
            <person name="Mueller A.J."/>
            <person name="Daebeler A."/>
            <person name="Herbold C.W."/>
            <person name="Kirkegaard R.H."/>
            <person name="Daims H."/>
        </authorList>
    </citation>
    <scope>NUCLEOTIDE SEQUENCE [LARGE SCALE GENOMIC DNA]</scope>
    <source>
        <strain evidence="1 2">VA</strain>
    </source>
</reference>
<organism evidence="1 2">
    <name type="scientific">Candidatus Nitrospira allomarina</name>
    <dbReference type="NCBI Taxonomy" id="3020900"/>
    <lineage>
        <taxon>Bacteria</taxon>
        <taxon>Pseudomonadati</taxon>
        <taxon>Nitrospirota</taxon>
        <taxon>Nitrospiria</taxon>
        <taxon>Nitrospirales</taxon>
        <taxon>Nitrospiraceae</taxon>
        <taxon>Nitrospira</taxon>
    </lineage>
</organism>
<dbReference type="Pfam" id="PF04368">
    <property type="entry name" value="DUF507"/>
    <property type="match status" value="1"/>
</dbReference>
<sequence>MRLNKVRVHHMAVSVIERLQSSGLLQIQGKPDVVIQKLEAAILSELQVEDRLNADVREMLKQFEREFAEGRADYQKMFTMVKQKLIKERGVIL</sequence>
<protein>
    <submittedName>
        <fullName evidence="1">DUF507 family protein</fullName>
    </submittedName>
</protein>
<dbReference type="AlphaFoldDB" id="A0AA96GEV1"/>
<dbReference type="EMBL" id="CP116967">
    <property type="protein sequence ID" value="WNM57409.1"/>
    <property type="molecule type" value="Genomic_DNA"/>
</dbReference>
<keyword evidence="2" id="KW-1185">Reference proteome</keyword>
<dbReference type="RefSeq" id="WP_312641852.1">
    <property type="nucleotide sequence ID" value="NZ_CP116967.1"/>
</dbReference>
<evidence type="ECO:0000313" key="1">
    <source>
        <dbReference type="EMBL" id="WNM57409.1"/>
    </source>
</evidence>
<dbReference type="InterPro" id="IPR007463">
    <property type="entry name" value="DUF507"/>
</dbReference>
<dbReference type="KEGG" id="nall:PP769_15760"/>
<gene>
    <name evidence="1" type="ORF">PP769_15760</name>
</gene>
<proteinExistence type="predicted"/>
<evidence type="ECO:0000313" key="2">
    <source>
        <dbReference type="Proteomes" id="UP001302719"/>
    </source>
</evidence>
<accession>A0AA96GEV1</accession>
<name>A0AA96GEV1_9BACT</name>
<dbReference type="Proteomes" id="UP001302719">
    <property type="component" value="Chromosome"/>
</dbReference>